<dbReference type="SUPFAM" id="SSF50331">
    <property type="entry name" value="MOP-like"/>
    <property type="match status" value="1"/>
</dbReference>
<evidence type="ECO:0000256" key="3">
    <source>
        <dbReference type="ARBA" id="ARBA00022840"/>
    </source>
</evidence>
<accession>A0ABU0GJD6</accession>
<reference evidence="5 6" key="1">
    <citation type="submission" date="2023-07" db="EMBL/GenBank/DDBJ databases">
        <title>Sequencing the genomes of 1000 actinobacteria strains.</title>
        <authorList>
            <person name="Klenk H.-P."/>
        </authorList>
    </citation>
    <scope>NUCLEOTIDE SEQUENCE [LARGE SCALE GENOMIC DNA]</scope>
    <source>
        <strain evidence="5 6">DSM 14785</strain>
    </source>
</reference>
<dbReference type="InterPro" id="IPR013611">
    <property type="entry name" value="Transp-assoc_OB_typ2"/>
</dbReference>
<dbReference type="Gene3D" id="3.40.50.300">
    <property type="entry name" value="P-loop containing nucleotide triphosphate hydrolases"/>
    <property type="match status" value="1"/>
</dbReference>
<dbReference type="PANTHER" id="PTHR42781:SF4">
    <property type="entry name" value="SPERMIDINE_PUTRESCINE IMPORT ATP-BINDING PROTEIN POTA"/>
    <property type="match status" value="1"/>
</dbReference>
<dbReference type="InterPro" id="IPR017871">
    <property type="entry name" value="ABC_transporter-like_CS"/>
</dbReference>
<feature type="domain" description="ABC transporter" evidence="4">
    <location>
        <begin position="6"/>
        <end position="236"/>
    </location>
</feature>
<dbReference type="Proteomes" id="UP001240250">
    <property type="component" value="Unassembled WGS sequence"/>
</dbReference>
<dbReference type="RefSeq" id="WP_070319893.1">
    <property type="nucleotide sequence ID" value="NZ_JAGIBB010000042.1"/>
</dbReference>
<dbReference type="SUPFAM" id="SSF52540">
    <property type="entry name" value="P-loop containing nucleoside triphosphate hydrolases"/>
    <property type="match status" value="1"/>
</dbReference>
<proteinExistence type="predicted"/>
<dbReference type="PROSITE" id="PS00211">
    <property type="entry name" value="ABC_TRANSPORTER_1"/>
    <property type="match status" value="1"/>
</dbReference>
<evidence type="ECO:0000256" key="1">
    <source>
        <dbReference type="ARBA" id="ARBA00022448"/>
    </source>
</evidence>
<gene>
    <name evidence="5" type="ORF">JO380_001824</name>
</gene>
<keyword evidence="2" id="KW-0547">Nucleotide-binding</keyword>
<evidence type="ECO:0000313" key="5">
    <source>
        <dbReference type="EMBL" id="MDQ0425443.1"/>
    </source>
</evidence>
<dbReference type="PROSITE" id="PS50893">
    <property type="entry name" value="ABC_TRANSPORTER_2"/>
    <property type="match status" value="1"/>
</dbReference>
<dbReference type="InterPro" id="IPR003593">
    <property type="entry name" value="AAA+_ATPase"/>
</dbReference>
<dbReference type="InterPro" id="IPR027417">
    <property type="entry name" value="P-loop_NTPase"/>
</dbReference>
<organism evidence="5 6">
    <name type="scientific">Cellulomonas iranensis</name>
    <dbReference type="NCBI Taxonomy" id="76862"/>
    <lineage>
        <taxon>Bacteria</taxon>
        <taxon>Bacillati</taxon>
        <taxon>Actinomycetota</taxon>
        <taxon>Actinomycetes</taxon>
        <taxon>Micrococcales</taxon>
        <taxon>Cellulomonadaceae</taxon>
        <taxon>Cellulomonas</taxon>
    </lineage>
</organism>
<keyword evidence="3 5" id="KW-0067">ATP-binding</keyword>
<dbReference type="InterPro" id="IPR008995">
    <property type="entry name" value="Mo/tungstate-bd_C_term_dom"/>
</dbReference>
<name>A0ABU0GJD6_9CELL</name>
<evidence type="ECO:0000259" key="4">
    <source>
        <dbReference type="PROSITE" id="PS50893"/>
    </source>
</evidence>
<dbReference type="InterPro" id="IPR003439">
    <property type="entry name" value="ABC_transporter-like_ATP-bd"/>
</dbReference>
<dbReference type="InterPro" id="IPR050093">
    <property type="entry name" value="ABC_SmlMolc_Importer"/>
</dbReference>
<dbReference type="Pfam" id="PF08402">
    <property type="entry name" value="TOBE_2"/>
    <property type="match status" value="1"/>
</dbReference>
<evidence type="ECO:0000313" key="6">
    <source>
        <dbReference type="Proteomes" id="UP001240250"/>
    </source>
</evidence>
<protein>
    <submittedName>
        <fullName evidence="5">Spermidine/putrescine transport system ATP-binding protein</fullName>
    </submittedName>
</protein>
<dbReference type="EMBL" id="JAUSVM010000001">
    <property type="protein sequence ID" value="MDQ0425443.1"/>
    <property type="molecule type" value="Genomic_DNA"/>
</dbReference>
<dbReference type="PANTHER" id="PTHR42781">
    <property type="entry name" value="SPERMIDINE/PUTRESCINE IMPORT ATP-BINDING PROTEIN POTA"/>
    <property type="match status" value="1"/>
</dbReference>
<dbReference type="Pfam" id="PF00005">
    <property type="entry name" value="ABC_tran"/>
    <property type="match status" value="1"/>
</dbReference>
<evidence type="ECO:0000256" key="2">
    <source>
        <dbReference type="ARBA" id="ARBA00022741"/>
    </source>
</evidence>
<keyword evidence="6" id="KW-1185">Reference proteome</keyword>
<sequence length="351" mass="38019">MTSGRVEVRDLRLGYHGELVLALDELTVEPGEFVSVLGPSGCGKSTLLSALAGFVEPMAGTVHIDGEDVTHVPPHRRETGMVFQSYALFPHLTVRRNLEYGLRARKVPRAERDARVAEALALVGLEDFAGRYPRQLSGGQQQRVAIARSLVTRPRVLLLDEPLSNLDAKLRRYMRHELRELQQQVGTTMVFVTHDQSEALATSDRVVLLAGGRLEQVGTPEDLYRRPRTAFVADFVGAANVLDVRTGPGGEPRVLGRPYDVAAPAPARVALRPEVLRLRAVTGTDPEGSVVTVVSVGFGGERYDYRVRTADGRTLLVSPPADTAPHPVGTSVALHWEPGAVVPLADEDGAA</sequence>
<dbReference type="GO" id="GO:0005524">
    <property type="term" value="F:ATP binding"/>
    <property type="evidence" value="ECO:0007669"/>
    <property type="project" value="UniProtKB-KW"/>
</dbReference>
<dbReference type="SMART" id="SM00382">
    <property type="entry name" value="AAA"/>
    <property type="match status" value="1"/>
</dbReference>
<comment type="caution">
    <text evidence="5">The sequence shown here is derived from an EMBL/GenBank/DDBJ whole genome shotgun (WGS) entry which is preliminary data.</text>
</comment>
<keyword evidence="1" id="KW-0813">Transport</keyword>